<keyword evidence="5" id="KW-1185">Reference proteome</keyword>
<dbReference type="EMBL" id="RYZI01000035">
    <property type="protein sequence ID" value="RWA13062.1"/>
    <property type="molecule type" value="Genomic_DNA"/>
</dbReference>
<feature type="domain" description="Beta-lactamase-related" evidence="2">
    <location>
        <begin position="11"/>
        <end position="342"/>
    </location>
</feature>
<comment type="caution">
    <text evidence="4">The sequence shown here is derived from an EMBL/GenBank/DDBJ whole genome shotgun (WGS) entry which is preliminary data.</text>
</comment>
<dbReference type="Pfam" id="PF00144">
    <property type="entry name" value="Beta-lactamase"/>
    <property type="match status" value="1"/>
</dbReference>
<proteinExistence type="inferred from homology"/>
<dbReference type="InterPro" id="IPR012338">
    <property type="entry name" value="Beta-lactam/transpept-like"/>
</dbReference>
<dbReference type="InterPro" id="IPR021860">
    <property type="entry name" value="Peptidase_S12_Pab87-rel_C"/>
</dbReference>
<dbReference type="PANTHER" id="PTHR46825">
    <property type="entry name" value="D-ALANYL-D-ALANINE-CARBOXYPEPTIDASE/ENDOPEPTIDASE AMPH"/>
    <property type="match status" value="1"/>
</dbReference>
<dbReference type="Proteomes" id="UP000286045">
    <property type="component" value="Unassembled WGS sequence"/>
</dbReference>
<sequence length="499" mass="56233">MDYIHSPNFPSHVEKLMKKYHVPGVAVAVIEGERTFSAGYGLASLDPPKPCTADTLFDIASSSKSLTAASVGLLVRDNDKYPDVQYESIMSNLLPDDFVMSGQGYTEGVTVDDILSHRTGLPRHDESFIGLRSAQPDDARSVTRNLRNLAVTEPLRSKYQYNNIMYTVATYLVEKKSGLAFADFLQEHFFGPLEMHSTHLQPERARTFGLGDRIALGYSWDKESERYTGFEPLDSPEAQGAGSIITSVNDYIKWVKAMMNQEHPVDEEVYKGLTKMRTFATQDADNRDPFTSPVVYAAGLEIFYYRGHIVIGHDGSFSGFGSRHFFVPEFKLGGAIFGNAGNAGDIATILSRELIDEVLGVPLSERPDWDKVMTDENLKYENDPKEEEMRRVLREDAQPQKMPLSAYTGEYWNPGYRGMTVEVKDNKLLINATDRSPGFSLTFDHIREQTEYIAHLSEFQEGGDYLIRAKFMFENDRAIKLGLELGYDEFIWFGRVEGA</sequence>
<organism evidence="4 5">
    <name type="scientific">Xylaria grammica</name>
    <dbReference type="NCBI Taxonomy" id="363999"/>
    <lineage>
        <taxon>Eukaryota</taxon>
        <taxon>Fungi</taxon>
        <taxon>Dikarya</taxon>
        <taxon>Ascomycota</taxon>
        <taxon>Pezizomycotina</taxon>
        <taxon>Sordariomycetes</taxon>
        <taxon>Xylariomycetidae</taxon>
        <taxon>Xylariales</taxon>
        <taxon>Xylariaceae</taxon>
        <taxon>Xylaria</taxon>
    </lineage>
</organism>
<dbReference type="PANTHER" id="PTHR46825:SF9">
    <property type="entry name" value="BETA-LACTAMASE-RELATED DOMAIN-CONTAINING PROTEIN"/>
    <property type="match status" value="1"/>
</dbReference>
<evidence type="ECO:0000313" key="4">
    <source>
        <dbReference type="EMBL" id="RWA13062.1"/>
    </source>
</evidence>
<dbReference type="STRING" id="363999.A0A439DF81"/>
<dbReference type="InterPro" id="IPR050491">
    <property type="entry name" value="AmpC-like"/>
</dbReference>
<evidence type="ECO:0000259" key="3">
    <source>
        <dbReference type="Pfam" id="PF11954"/>
    </source>
</evidence>
<evidence type="ECO:0008006" key="6">
    <source>
        <dbReference type="Google" id="ProtNLM"/>
    </source>
</evidence>
<evidence type="ECO:0000256" key="1">
    <source>
        <dbReference type="ARBA" id="ARBA00038215"/>
    </source>
</evidence>
<gene>
    <name evidence="4" type="ORF">EKO27_g2043</name>
</gene>
<dbReference type="AlphaFoldDB" id="A0A439DF81"/>
<dbReference type="InterPro" id="IPR001466">
    <property type="entry name" value="Beta-lactam-related"/>
</dbReference>
<dbReference type="Pfam" id="PF11954">
    <property type="entry name" value="DUF3471"/>
    <property type="match status" value="1"/>
</dbReference>
<reference evidence="4 5" key="1">
    <citation type="submission" date="2018-12" db="EMBL/GenBank/DDBJ databases">
        <title>Draft genome sequence of Xylaria grammica IHI A82.</title>
        <authorList>
            <person name="Buettner E."/>
            <person name="Kellner H."/>
        </authorList>
    </citation>
    <scope>NUCLEOTIDE SEQUENCE [LARGE SCALE GENOMIC DNA]</scope>
    <source>
        <strain evidence="4 5">IHI A82</strain>
    </source>
</reference>
<evidence type="ECO:0000259" key="2">
    <source>
        <dbReference type="Pfam" id="PF00144"/>
    </source>
</evidence>
<name>A0A439DF81_9PEZI</name>
<dbReference type="SUPFAM" id="SSF56601">
    <property type="entry name" value="beta-lactamase/transpeptidase-like"/>
    <property type="match status" value="1"/>
</dbReference>
<evidence type="ECO:0000313" key="5">
    <source>
        <dbReference type="Proteomes" id="UP000286045"/>
    </source>
</evidence>
<protein>
    <recommendedName>
        <fullName evidence="6">Beta-lactamase-related domain-containing protein</fullName>
    </recommendedName>
</protein>
<dbReference type="Gene3D" id="3.40.710.10">
    <property type="entry name" value="DD-peptidase/beta-lactamase superfamily"/>
    <property type="match status" value="1"/>
</dbReference>
<feature type="domain" description="Peptidase S12 Pab87-related C-terminal" evidence="3">
    <location>
        <begin position="395"/>
        <end position="487"/>
    </location>
</feature>
<accession>A0A439DF81</accession>
<comment type="similarity">
    <text evidence="1">Belongs to the peptidase S12 family.</text>
</comment>